<dbReference type="InterPro" id="IPR013126">
    <property type="entry name" value="Hsp_70_fam"/>
</dbReference>
<dbReference type="Pfam" id="PF00012">
    <property type="entry name" value="HSP70"/>
    <property type="match status" value="1"/>
</dbReference>
<dbReference type="EMBL" id="UINC01077429">
    <property type="protein sequence ID" value="SVC17544.1"/>
    <property type="molecule type" value="Genomic_DNA"/>
</dbReference>
<dbReference type="Gene3D" id="3.90.640.10">
    <property type="entry name" value="Actin, Chain A, domain 4"/>
    <property type="match status" value="1"/>
</dbReference>
<dbReference type="GO" id="GO:0140662">
    <property type="term" value="F:ATP-dependent protein folding chaperone"/>
    <property type="evidence" value="ECO:0007669"/>
    <property type="project" value="InterPro"/>
</dbReference>
<feature type="non-terminal residue" evidence="3">
    <location>
        <position position="1"/>
    </location>
</feature>
<sequence>TVPAKFASNQKDATLRAASLAGFSHCELLQEPIAAAMAYGLTSSNVDGYLLVFDFGGGTFDAALLDVKEGIMKVIDTEGDNYLGGKNLDLAIVDEIIIPYIKENNSIDLFLENETKKTVLQDAMKFFAEETKIQMSFNETHNILSDLGDIPGKDDDGEEFELDITITKNMMRETVGPIFQKSVDITKALLERNHVDNSALKALILVGGPTYSPILREMLEEQIIKPDTSVDPMTVVSKGAALFAATIDVSEEVKEQQRDKTKIQLQLGYEATTVEDKEPISIKILDDKTEGEVPEKVFVEISRNDKSWSTGKVEVDKNGGLVEVKLKSNTSNMFNVLVYNEQGDLQEAEPSDITIIQGAKIGSATLPYSIGIEIKRLQTGKLEFSSIKGLEKNQSTPAIGVANGLKTQRQIRPGSNEDFLKVPIYEGGH</sequence>
<accession>A0A382JYF3</accession>
<dbReference type="Gene3D" id="3.30.420.40">
    <property type="match status" value="2"/>
</dbReference>
<proteinExistence type="predicted"/>
<reference evidence="3" key="1">
    <citation type="submission" date="2018-05" db="EMBL/GenBank/DDBJ databases">
        <authorList>
            <person name="Lanie J.A."/>
            <person name="Ng W.-L."/>
            <person name="Kazmierczak K.M."/>
            <person name="Andrzejewski T.M."/>
            <person name="Davidsen T.M."/>
            <person name="Wayne K.J."/>
            <person name="Tettelin H."/>
            <person name="Glass J.I."/>
            <person name="Rusch D."/>
            <person name="Podicherti R."/>
            <person name="Tsui H.-C.T."/>
            <person name="Winkler M.E."/>
        </authorList>
    </citation>
    <scope>NUCLEOTIDE SEQUENCE</scope>
</reference>
<dbReference type="PANTHER" id="PTHR19375">
    <property type="entry name" value="HEAT SHOCK PROTEIN 70KDA"/>
    <property type="match status" value="1"/>
</dbReference>
<protein>
    <submittedName>
        <fullName evidence="3">Uncharacterized protein</fullName>
    </submittedName>
</protein>
<evidence type="ECO:0000313" key="3">
    <source>
        <dbReference type="EMBL" id="SVC17544.1"/>
    </source>
</evidence>
<evidence type="ECO:0000256" key="1">
    <source>
        <dbReference type="ARBA" id="ARBA00022741"/>
    </source>
</evidence>
<evidence type="ECO:0000256" key="2">
    <source>
        <dbReference type="ARBA" id="ARBA00022840"/>
    </source>
</evidence>
<feature type="non-terminal residue" evidence="3">
    <location>
        <position position="429"/>
    </location>
</feature>
<dbReference type="InterPro" id="IPR043129">
    <property type="entry name" value="ATPase_NBD"/>
</dbReference>
<dbReference type="SUPFAM" id="SSF53067">
    <property type="entry name" value="Actin-like ATPase domain"/>
    <property type="match status" value="2"/>
</dbReference>
<keyword evidence="2" id="KW-0067">ATP-binding</keyword>
<name>A0A382JYF3_9ZZZZ</name>
<organism evidence="3">
    <name type="scientific">marine metagenome</name>
    <dbReference type="NCBI Taxonomy" id="408172"/>
    <lineage>
        <taxon>unclassified sequences</taxon>
        <taxon>metagenomes</taxon>
        <taxon>ecological metagenomes</taxon>
    </lineage>
</organism>
<dbReference type="PRINTS" id="PR00301">
    <property type="entry name" value="HEATSHOCK70"/>
</dbReference>
<gene>
    <name evidence="3" type="ORF">METZ01_LOCUS270398</name>
</gene>
<keyword evidence="1" id="KW-0547">Nucleotide-binding</keyword>
<dbReference type="AlphaFoldDB" id="A0A382JYF3"/>
<dbReference type="GO" id="GO:0005524">
    <property type="term" value="F:ATP binding"/>
    <property type="evidence" value="ECO:0007669"/>
    <property type="project" value="UniProtKB-KW"/>
</dbReference>